<evidence type="ECO:0000313" key="4">
    <source>
        <dbReference type="Proteomes" id="UP000233524"/>
    </source>
</evidence>
<proteinExistence type="predicted"/>
<dbReference type="Gene3D" id="1.20.1280.50">
    <property type="match status" value="1"/>
</dbReference>
<dbReference type="VEuPathDB" id="FungiDB:jhhlp_001556"/>
<accession>A0A2N3NII1</accession>
<dbReference type="InterPro" id="IPR036047">
    <property type="entry name" value="F-box-like_dom_sf"/>
</dbReference>
<dbReference type="Pfam" id="PF12937">
    <property type="entry name" value="F-box-like"/>
    <property type="match status" value="1"/>
</dbReference>
<evidence type="ECO:0000313" key="3">
    <source>
        <dbReference type="EMBL" id="PKS12256.1"/>
    </source>
</evidence>
<evidence type="ECO:0000259" key="2">
    <source>
        <dbReference type="PROSITE" id="PS50181"/>
    </source>
</evidence>
<dbReference type="Proteomes" id="UP000233524">
    <property type="component" value="Unassembled WGS sequence"/>
</dbReference>
<evidence type="ECO:0000256" key="1">
    <source>
        <dbReference type="SAM" id="MobiDB-lite"/>
    </source>
</evidence>
<reference evidence="3 4" key="1">
    <citation type="journal article" date="2017" name="G3 (Bethesda)">
        <title>First Draft Genome Sequence of the Pathogenic Fungus Lomentospora prolificans (Formerly Scedosporium prolificans).</title>
        <authorList>
            <person name="Luo R."/>
            <person name="Zimin A."/>
            <person name="Workman R."/>
            <person name="Fan Y."/>
            <person name="Pertea G."/>
            <person name="Grossman N."/>
            <person name="Wear M.P."/>
            <person name="Jia B."/>
            <person name="Miller H."/>
            <person name="Casadevall A."/>
            <person name="Timp W."/>
            <person name="Zhang S.X."/>
            <person name="Salzberg S.L."/>
        </authorList>
    </citation>
    <scope>NUCLEOTIDE SEQUENCE [LARGE SCALE GENOMIC DNA]</scope>
    <source>
        <strain evidence="3 4">JHH-5317</strain>
    </source>
</reference>
<keyword evidence="4" id="KW-1185">Reference proteome</keyword>
<dbReference type="SMART" id="SM00256">
    <property type="entry name" value="FBOX"/>
    <property type="match status" value="1"/>
</dbReference>
<sequence>MPTATLEDLPTEVRLDICHYLDVESIFKLAQVNRSLNAMIKSNKAGILLPVLQRDFSPLDELLQVFTASEEDLEVKGHTYQPRRVIFQRSGTHTRTILAHGGFQQSETSEPGSDCFRRIGKKPAKLNPGQHIPLQTVVLDEEDLDGLLQYCLVVRQWEELFPHLRWIKEPAYCRFLDEHEQHRFRRALYRWWLYAFYFHGEFPRPRNAQPSAFVDDIRISQMRMCSTAELLELLDLLAAVFHLVQHYICPTLEQNLAEGYHNSQVADAEVRWNDQSRVGRIIRTYTKLDPRELVHYFETIYSYPKKRLISDIRLNHPRFADDQESLQAAIRSVLEERIWLGKLPIPTDTVGGIVYFEDDRDDEVDRLGSDHSIDGSLPEPASYIRSFSTFNPIGDDGSGNDAWSYPSQSEPGNRLALAEAVH</sequence>
<dbReference type="CDD" id="cd09917">
    <property type="entry name" value="F-box_SF"/>
    <property type="match status" value="1"/>
</dbReference>
<name>A0A2N3NII1_9PEZI</name>
<comment type="caution">
    <text evidence="3">The sequence shown here is derived from an EMBL/GenBank/DDBJ whole genome shotgun (WGS) entry which is preliminary data.</text>
</comment>
<dbReference type="SUPFAM" id="SSF81383">
    <property type="entry name" value="F-box domain"/>
    <property type="match status" value="1"/>
</dbReference>
<gene>
    <name evidence="3" type="ORF">jhhlp_001556</name>
</gene>
<feature type="domain" description="F-box" evidence="2">
    <location>
        <begin position="3"/>
        <end position="49"/>
    </location>
</feature>
<dbReference type="InParanoid" id="A0A2N3NII1"/>
<feature type="region of interest" description="Disordered" evidence="1">
    <location>
        <begin position="398"/>
        <end position="422"/>
    </location>
</feature>
<dbReference type="AlphaFoldDB" id="A0A2N3NII1"/>
<protein>
    <recommendedName>
        <fullName evidence="2">F-box domain-containing protein</fullName>
    </recommendedName>
</protein>
<dbReference type="PROSITE" id="PS50181">
    <property type="entry name" value="FBOX"/>
    <property type="match status" value="1"/>
</dbReference>
<organism evidence="3 4">
    <name type="scientific">Lomentospora prolificans</name>
    <dbReference type="NCBI Taxonomy" id="41688"/>
    <lineage>
        <taxon>Eukaryota</taxon>
        <taxon>Fungi</taxon>
        <taxon>Dikarya</taxon>
        <taxon>Ascomycota</taxon>
        <taxon>Pezizomycotina</taxon>
        <taxon>Sordariomycetes</taxon>
        <taxon>Hypocreomycetidae</taxon>
        <taxon>Microascales</taxon>
        <taxon>Microascaceae</taxon>
        <taxon>Lomentospora</taxon>
    </lineage>
</organism>
<dbReference type="EMBL" id="NLAX01000004">
    <property type="protein sequence ID" value="PKS12256.1"/>
    <property type="molecule type" value="Genomic_DNA"/>
</dbReference>
<dbReference type="STRING" id="41688.A0A2N3NII1"/>
<dbReference type="OrthoDB" id="1638493at2759"/>
<dbReference type="InterPro" id="IPR001810">
    <property type="entry name" value="F-box_dom"/>
</dbReference>